<evidence type="ECO:0000313" key="3">
    <source>
        <dbReference type="Proteomes" id="UP000447873"/>
    </source>
</evidence>
<dbReference type="AlphaFoldDB" id="A0A8H3Z440"/>
<gene>
    <name evidence="2" type="ORF">EG328_001093</name>
</gene>
<proteinExistence type="predicted"/>
<accession>A0A8H3Z440</accession>
<evidence type="ECO:0000313" key="2">
    <source>
        <dbReference type="EMBL" id="KAE9979061.1"/>
    </source>
</evidence>
<evidence type="ECO:0000256" key="1">
    <source>
        <dbReference type="SAM" id="MobiDB-lite"/>
    </source>
</evidence>
<reference evidence="2 3" key="1">
    <citation type="submission" date="2018-12" db="EMBL/GenBank/DDBJ databases">
        <title>Venturia inaequalis Genome Resource.</title>
        <authorList>
            <person name="Lichtner F.J."/>
        </authorList>
    </citation>
    <scope>NUCLEOTIDE SEQUENCE [LARGE SCALE GENOMIC DNA]</scope>
    <source>
        <strain evidence="2 3">120213</strain>
    </source>
</reference>
<comment type="caution">
    <text evidence="2">The sequence shown here is derived from an EMBL/GenBank/DDBJ whole genome shotgun (WGS) entry which is preliminary data.</text>
</comment>
<feature type="region of interest" description="Disordered" evidence="1">
    <location>
        <begin position="1"/>
        <end position="70"/>
    </location>
</feature>
<dbReference type="Proteomes" id="UP000447873">
    <property type="component" value="Unassembled WGS sequence"/>
</dbReference>
<name>A0A8H3Z440_VENIN</name>
<protein>
    <submittedName>
        <fullName evidence="2">Uncharacterized protein</fullName>
    </submittedName>
</protein>
<sequence>MTRPHVPPNPPRPTRPGTTKPTETTSHTKEKPTSTRKRVATEDPYKKPSKTRKTTTSRPGLDLSNDPPYDQVEGTVHRLIKGWNYLKAENQKLEQKILLWKRREGELVEQVRKLVLIQRAADTAFPAYDEAY</sequence>
<feature type="compositionally biased region" description="Basic and acidic residues" evidence="1">
    <location>
        <begin position="26"/>
        <end position="46"/>
    </location>
</feature>
<feature type="compositionally biased region" description="Low complexity" evidence="1">
    <location>
        <begin position="15"/>
        <end position="25"/>
    </location>
</feature>
<dbReference type="EMBL" id="WNWS01000124">
    <property type="protein sequence ID" value="KAE9979061.1"/>
    <property type="molecule type" value="Genomic_DNA"/>
</dbReference>
<feature type="compositionally biased region" description="Pro residues" evidence="1">
    <location>
        <begin position="1"/>
        <end position="14"/>
    </location>
</feature>
<organism evidence="2 3">
    <name type="scientific">Venturia inaequalis</name>
    <name type="common">Apple scab fungus</name>
    <dbReference type="NCBI Taxonomy" id="5025"/>
    <lineage>
        <taxon>Eukaryota</taxon>
        <taxon>Fungi</taxon>
        <taxon>Dikarya</taxon>
        <taxon>Ascomycota</taxon>
        <taxon>Pezizomycotina</taxon>
        <taxon>Dothideomycetes</taxon>
        <taxon>Pleosporomycetidae</taxon>
        <taxon>Venturiales</taxon>
        <taxon>Venturiaceae</taxon>
        <taxon>Venturia</taxon>
    </lineage>
</organism>